<dbReference type="AlphaFoldDB" id="A0A6M1PU69"/>
<evidence type="ECO:0008006" key="4">
    <source>
        <dbReference type="Google" id="ProtNLM"/>
    </source>
</evidence>
<evidence type="ECO:0000313" key="3">
    <source>
        <dbReference type="Proteomes" id="UP000480151"/>
    </source>
</evidence>
<accession>A0A6M1PU69</accession>
<sequence>MKLRIPIFIFALGVVSGIVQLINNNFTLSKTESYIEIILFFLILGVAVSTCERIGMNDKRVNLYTGISLIAAGINIDLFLLRGL</sequence>
<feature type="transmembrane region" description="Helical" evidence="1">
    <location>
        <begin position="33"/>
        <end position="51"/>
    </location>
</feature>
<feature type="transmembrane region" description="Helical" evidence="1">
    <location>
        <begin position="63"/>
        <end position="81"/>
    </location>
</feature>
<dbReference type="Proteomes" id="UP000480151">
    <property type="component" value="Unassembled WGS sequence"/>
</dbReference>
<keyword evidence="1" id="KW-0812">Transmembrane</keyword>
<organism evidence="2 3">
    <name type="scientific">Paenibacillus apii</name>
    <dbReference type="NCBI Taxonomy" id="1850370"/>
    <lineage>
        <taxon>Bacteria</taxon>
        <taxon>Bacillati</taxon>
        <taxon>Bacillota</taxon>
        <taxon>Bacilli</taxon>
        <taxon>Bacillales</taxon>
        <taxon>Paenibacillaceae</taxon>
        <taxon>Paenibacillus</taxon>
    </lineage>
</organism>
<gene>
    <name evidence="2" type="ORF">G5B47_15270</name>
</gene>
<keyword evidence="3" id="KW-1185">Reference proteome</keyword>
<keyword evidence="1" id="KW-1133">Transmembrane helix</keyword>
<protein>
    <recommendedName>
        <fullName evidence="4">DUF3953 domain-containing protein</fullName>
    </recommendedName>
</protein>
<evidence type="ECO:0000256" key="1">
    <source>
        <dbReference type="SAM" id="Phobius"/>
    </source>
</evidence>
<dbReference type="RefSeq" id="WP_025336269.1">
    <property type="nucleotide sequence ID" value="NZ_JAAKGU010000006.1"/>
</dbReference>
<evidence type="ECO:0000313" key="2">
    <source>
        <dbReference type="EMBL" id="NGM83781.1"/>
    </source>
</evidence>
<comment type="caution">
    <text evidence="2">The sequence shown here is derived from an EMBL/GenBank/DDBJ whole genome shotgun (WGS) entry which is preliminary data.</text>
</comment>
<proteinExistence type="predicted"/>
<reference evidence="2 3" key="1">
    <citation type="submission" date="2020-02" db="EMBL/GenBank/DDBJ databases">
        <authorList>
            <person name="Gao J."/>
            <person name="Sun J."/>
        </authorList>
    </citation>
    <scope>NUCLEOTIDE SEQUENCE [LARGE SCALE GENOMIC DNA]</scope>
    <source>
        <strain evidence="2 3">7124</strain>
    </source>
</reference>
<dbReference type="EMBL" id="JAAKGU010000006">
    <property type="protein sequence ID" value="NGM83781.1"/>
    <property type="molecule type" value="Genomic_DNA"/>
</dbReference>
<name>A0A6M1PU69_9BACL</name>
<keyword evidence="1" id="KW-0472">Membrane</keyword>